<dbReference type="Gene3D" id="1.20.1050.10">
    <property type="match status" value="1"/>
</dbReference>
<dbReference type="AlphaFoldDB" id="A0A099L4Y5"/>
<dbReference type="InterPro" id="IPR004045">
    <property type="entry name" value="Glutathione_S-Trfase_N"/>
</dbReference>
<dbReference type="PROSITE" id="PS50405">
    <property type="entry name" value="GST_CTER"/>
    <property type="match status" value="1"/>
</dbReference>
<dbReference type="Pfam" id="PF13409">
    <property type="entry name" value="GST_N_2"/>
    <property type="match status" value="1"/>
</dbReference>
<gene>
    <name evidence="5" type="ORF">GAB14E_1079</name>
</gene>
<accession>A0A099L4Y5</accession>
<evidence type="ECO:0000259" key="4">
    <source>
        <dbReference type="PROSITE" id="PS50405"/>
    </source>
</evidence>
<dbReference type="GO" id="GO:0043295">
    <property type="term" value="F:glutathione binding"/>
    <property type="evidence" value="ECO:0007669"/>
    <property type="project" value="TreeGrafter"/>
</dbReference>
<keyword evidence="2" id="KW-0808">Transferase</keyword>
<dbReference type="SFLD" id="SFLDS00019">
    <property type="entry name" value="Glutathione_Transferase_(cytos"/>
    <property type="match status" value="1"/>
</dbReference>
<dbReference type="Pfam" id="PF13410">
    <property type="entry name" value="GST_C_2"/>
    <property type="match status" value="1"/>
</dbReference>
<organism evidence="5 6">
    <name type="scientific">Colwellia psychrerythraea</name>
    <name type="common">Vibrio psychroerythus</name>
    <dbReference type="NCBI Taxonomy" id="28229"/>
    <lineage>
        <taxon>Bacteria</taxon>
        <taxon>Pseudomonadati</taxon>
        <taxon>Pseudomonadota</taxon>
        <taxon>Gammaproteobacteria</taxon>
        <taxon>Alteromonadales</taxon>
        <taxon>Colwelliaceae</taxon>
        <taxon>Colwellia</taxon>
    </lineage>
</organism>
<feature type="domain" description="GST C-terminal" evidence="4">
    <location>
        <begin position="92"/>
        <end position="218"/>
    </location>
</feature>
<dbReference type="CDD" id="cd00299">
    <property type="entry name" value="GST_C_family"/>
    <property type="match status" value="1"/>
</dbReference>
<dbReference type="InterPro" id="IPR036282">
    <property type="entry name" value="Glutathione-S-Trfase_C_sf"/>
</dbReference>
<dbReference type="PATRIC" id="fig|28229.3.peg.235"/>
<dbReference type="GO" id="GO:0005737">
    <property type="term" value="C:cytoplasm"/>
    <property type="evidence" value="ECO:0007669"/>
    <property type="project" value="TreeGrafter"/>
</dbReference>
<dbReference type="SUPFAM" id="SSF52833">
    <property type="entry name" value="Thioredoxin-like"/>
    <property type="match status" value="1"/>
</dbReference>
<dbReference type="PROSITE" id="PS50404">
    <property type="entry name" value="GST_NTER"/>
    <property type="match status" value="1"/>
</dbReference>
<dbReference type="SUPFAM" id="SSF47616">
    <property type="entry name" value="GST C-terminal domain-like"/>
    <property type="match status" value="1"/>
</dbReference>
<dbReference type="OrthoDB" id="9803562at2"/>
<comment type="caution">
    <text evidence="5">The sequence shown here is derived from an EMBL/GenBank/DDBJ whole genome shotgun (WGS) entry which is preliminary data.</text>
</comment>
<dbReference type="InterPro" id="IPR036249">
    <property type="entry name" value="Thioredoxin-like_sf"/>
</dbReference>
<dbReference type="PANTHER" id="PTHR43900">
    <property type="entry name" value="GLUTATHIONE S-TRANSFERASE RHO"/>
    <property type="match status" value="1"/>
</dbReference>
<dbReference type="Proteomes" id="UP000029868">
    <property type="component" value="Unassembled WGS sequence"/>
</dbReference>
<dbReference type="PANTHER" id="PTHR43900:SF3">
    <property type="entry name" value="GLUTATHIONE S-TRANSFERASE RHO"/>
    <property type="match status" value="1"/>
</dbReference>
<feature type="domain" description="GST N-terminal" evidence="3">
    <location>
        <begin position="4"/>
        <end position="90"/>
    </location>
</feature>
<evidence type="ECO:0000259" key="3">
    <source>
        <dbReference type="PROSITE" id="PS50404"/>
    </source>
</evidence>
<dbReference type="RefSeq" id="WP_033080364.1">
    <property type="nucleotide sequence ID" value="NZ_JQEC01000002.1"/>
</dbReference>
<dbReference type="Gene3D" id="3.40.30.10">
    <property type="entry name" value="Glutaredoxin"/>
    <property type="match status" value="1"/>
</dbReference>
<evidence type="ECO:0000313" key="6">
    <source>
        <dbReference type="Proteomes" id="UP000029868"/>
    </source>
</evidence>
<dbReference type="InterPro" id="IPR040079">
    <property type="entry name" value="Glutathione_S-Trfase"/>
</dbReference>
<dbReference type="EMBL" id="JQEC01000002">
    <property type="protein sequence ID" value="KGJ97490.1"/>
    <property type="molecule type" value="Genomic_DNA"/>
</dbReference>
<evidence type="ECO:0000256" key="1">
    <source>
        <dbReference type="ARBA" id="ARBA00012452"/>
    </source>
</evidence>
<dbReference type="InterPro" id="IPR010987">
    <property type="entry name" value="Glutathione-S-Trfase_C-like"/>
</dbReference>
<reference evidence="5 6" key="1">
    <citation type="submission" date="2014-08" db="EMBL/GenBank/DDBJ databases">
        <title>Genomic and Phenotypic Diversity of Colwellia psychrerythraea strains from Disparate Marine Basins.</title>
        <authorList>
            <person name="Techtmann S.M."/>
            <person name="Stelling S.C."/>
            <person name="Utturkar S.M."/>
            <person name="Alshibli N."/>
            <person name="Harris A."/>
            <person name="Brown S.D."/>
            <person name="Hazen T.C."/>
        </authorList>
    </citation>
    <scope>NUCLEOTIDE SEQUENCE [LARGE SCALE GENOMIC DNA]</scope>
    <source>
        <strain evidence="5 6">GAB14E</strain>
    </source>
</reference>
<name>A0A099L4Y5_COLPS</name>
<proteinExistence type="predicted"/>
<evidence type="ECO:0000256" key="2">
    <source>
        <dbReference type="ARBA" id="ARBA00022679"/>
    </source>
</evidence>
<evidence type="ECO:0000313" key="5">
    <source>
        <dbReference type="EMBL" id="KGJ97490.1"/>
    </source>
</evidence>
<protein>
    <recommendedName>
        <fullName evidence="1">glutathione transferase</fullName>
        <ecNumber evidence="1">2.5.1.18</ecNumber>
    </recommendedName>
</protein>
<dbReference type="EC" id="2.5.1.18" evidence="1"/>
<sequence>MIANPVHIYGPSFSNFVRTVMLICEEKQLTYTVGFEVAGHEIPFKGEKHLNWHPFGKVPVLLVTQQAAELAIPETASICRYLDGNNDLQPSNNLEYVLHDALCALISIDIDKVLVREYLLEFAFPKGKDNSVRFDVVKSVQAKVATTLAIIEKKLAEKNALTCKQFTIADALLAPMLHYISCLPAGYNLLTDYPKIEKYLADLMTRSSCKKVLTSNRL</sequence>
<dbReference type="GO" id="GO:0004364">
    <property type="term" value="F:glutathione transferase activity"/>
    <property type="evidence" value="ECO:0007669"/>
    <property type="project" value="UniProtKB-EC"/>
</dbReference>